<evidence type="ECO:0000313" key="1">
    <source>
        <dbReference type="EMBL" id="MBB5339464.1"/>
    </source>
</evidence>
<dbReference type="Proteomes" id="UP000569005">
    <property type="component" value="Unassembled WGS sequence"/>
</dbReference>
<proteinExistence type="predicted"/>
<keyword evidence="1" id="KW-0456">Lyase</keyword>
<name>A0ACC5NY19_9BACT</name>
<keyword evidence="1" id="KW-0560">Oxidoreductase</keyword>
<dbReference type="EC" id="1.1.1.25" evidence="1"/>
<protein>
    <submittedName>
        <fullName evidence="1">3-dehydroquinate dehydratase/shikimate dehydrogenase</fullName>
        <ecNumber evidence="1">1.1.1.25</ecNumber>
        <ecNumber evidence="1">4.2.1.10</ecNumber>
    </submittedName>
</protein>
<keyword evidence="2" id="KW-1185">Reference proteome</keyword>
<reference evidence="1" key="1">
    <citation type="submission" date="2020-08" db="EMBL/GenBank/DDBJ databases">
        <title>Genomic Encyclopedia of Type Strains, Phase IV (KMG-V): Genome sequencing to study the core and pangenomes of soil and plant-associated prokaryotes.</title>
        <authorList>
            <person name="Whitman W."/>
        </authorList>
    </citation>
    <scope>NUCLEOTIDE SEQUENCE</scope>
    <source>
        <strain evidence="1">M8UP15</strain>
    </source>
</reference>
<dbReference type="EMBL" id="JACHEA010000001">
    <property type="protein sequence ID" value="MBB5339464.1"/>
    <property type="molecule type" value="Genomic_DNA"/>
</dbReference>
<sequence length="526" mass="56841">MPTVAPQFLRSRIGKVCVAIIGGTPVEMLEKASAVVKETPFLEFRLDYLEKPLLALPKLKHFLSENTAVTAIATCRRAANGGKFAGNLAAQMEILSKAGTSGFHLVDLELESAESLKKGEIQKLRETGVALIVSHHDFTATKDLENIFKRIEPFQPDFIKIVPTAKTLTDNVTLMRFIERMDDHSNIIGICMGDAGIISRVLGVRAGSAFTFAAATTGEETGPGQIAARTLIETYRIDQVDAATKVYGVAGNPIRSSLSPIMMNTAFRRETVNAVYLALQANKLSDLLKLVHEIPIQGLSVTMPLKQEIMAHLEKTDPLSAKIGACNTVLRQDGKLYGFNTDVAGITGPIEKRMSLRGAKALVLGAGGAARAAVFGMRDKGAEVFILNRTAETAQKLAKQSGSKTIKRDALSKTTFDVIVNATPIGMTGIKGAQILEAADLNTKLVFDLVYNPLETPLLRLARQHSIPIITGIEMFVQQGARQFEIFTGKPAPEEEMLRVVIHALRQQAESAAETPAPTAKTKKAS</sequence>
<gene>
    <name evidence="1" type="ORF">HDF13_001797</name>
</gene>
<accession>A0ACC5NY19</accession>
<dbReference type="EC" id="4.2.1.10" evidence="1"/>
<organism evidence="1 2">
    <name type="scientific">Tunturiibacter gelidiferens</name>
    <dbReference type="NCBI Taxonomy" id="3069689"/>
    <lineage>
        <taxon>Bacteria</taxon>
        <taxon>Pseudomonadati</taxon>
        <taxon>Acidobacteriota</taxon>
        <taxon>Terriglobia</taxon>
        <taxon>Terriglobales</taxon>
        <taxon>Acidobacteriaceae</taxon>
        <taxon>Tunturiibacter</taxon>
    </lineage>
</organism>
<evidence type="ECO:0000313" key="2">
    <source>
        <dbReference type="Proteomes" id="UP000569005"/>
    </source>
</evidence>
<comment type="caution">
    <text evidence="1">The sequence shown here is derived from an EMBL/GenBank/DDBJ whole genome shotgun (WGS) entry which is preliminary data.</text>
</comment>